<gene>
    <name evidence="1" type="ORF">QS748_09590</name>
</gene>
<evidence type="ECO:0000313" key="2">
    <source>
        <dbReference type="Proteomes" id="UP001178148"/>
    </source>
</evidence>
<organism evidence="1 2">
    <name type="scientific">Candidatus Endonucleibacter bathymodioli</name>
    <dbReference type="NCBI Taxonomy" id="539814"/>
    <lineage>
        <taxon>Bacteria</taxon>
        <taxon>Pseudomonadati</taxon>
        <taxon>Pseudomonadota</taxon>
        <taxon>Gammaproteobacteria</taxon>
        <taxon>Oceanospirillales</taxon>
        <taxon>Endozoicomonadaceae</taxon>
        <taxon>Candidatus Endonucleibacter</taxon>
    </lineage>
</organism>
<proteinExistence type="predicted"/>
<dbReference type="Proteomes" id="UP001178148">
    <property type="component" value="Unassembled WGS sequence"/>
</dbReference>
<comment type="caution">
    <text evidence="1">The sequence shown here is derived from an EMBL/GenBank/DDBJ whole genome shotgun (WGS) entry which is preliminary data.</text>
</comment>
<name>A0AA90NU63_9GAMM</name>
<evidence type="ECO:0000313" key="1">
    <source>
        <dbReference type="EMBL" id="MDP0589415.1"/>
    </source>
</evidence>
<keyword evidence="2" id="KW-1185">Reference proteome</keyword>
<sequence length="48" mass="5754">MFFWFFFDAHMTKKQKNFKKKLQSANNHSIFLVTAGKLSGDKFVKYFT</sequence>
<protein>
    <submittedName>
        <fullName evidence="1">Uncharacterized protein</fullName>
    </submittedName>
</protein>
<dbReference type="AlphaFoldDB" id="A0AA90NU63"/>
<dbReference type="EMBL" id="JASXSV010000014">
    <property type="protein sequence ID" value="MDP0589415.1"/>
    <property type="molecule type" value="Genomic_DNA"/>
</dbReference>
<accession>A0AA90NU63</accession>
<reference evidence="1 2" key="1">
    <citation type="journal article" date="2023" name="bioRxiv">
        <title>An intranuclear bacterial parasite of deep-sea mussels expresses apoptosis inhibitors acquired from its host.</title>
        <authorList>
            <person name="Gonzalez Porras M.A."/>
            <person name="Assie A."/>
            <person name="Tietjen M."/>
            <person name="Violette M."/>
            <person name="Kleiner M."/>
            <person name="Gruber-Vodicka H."/>
            <person name="Dubilier N."/>
            <person name="Leisch N."/>
        </authorList>
    </citation>
    <scope>NUCLEOTIDE SEQUENCE [LARGE SCALE GENOMIC DNA]</scope>
    <source>
        <strain evidence="1">IAP13</strain>
    </source>
</reference>